<evidence type="ECO:0000313" key="2">
    <source>
        <dbReference type="Proteomes" id="UP001374584"/>
    </source>
</evidence>
<reference evidence="1 2" key="1">
    <citation type="submission" date="2024-01" db="EMBL/GenBank/DDBJ databases">
        <title>The genomes of 5 underutilized Papilionoideae crops provide insights into root nodulation and disease resistanc.</title>
        <authorList>
            <person name="Jiang F."/>
        </authorList>
    </citation>
    <scope>NUCLEOTIDE SEQUENCE [LARGE SCALE GENOMIC DNA]</scope>
    <source>
        <strain evidence="1">JINMINGXINNONG_FW02</strain>
        <tissue evidence="1">Leaves</tissue>
    </source>
</reference>
<dbReference type="AlphaFoldDB" id="A0AAN9QZF2"/>
<gene>
    <name evidence="1" type="ORF">VNO80_18388</name>
</gene>
<protein>
    <submittedName>
        <fullName evidence="1">Uncharacterized protein</fullName>
    </submittedName>
</protein>
<proteinExistence type="predicted"/>
<accession>A0AAN9QZF2</accession>
<evidence type="ECO:0000313" key="1">
    <source>
        <dbReference type="EMBL" id="KAK7352956.1"/>
    </source>
</evidence>
<dbReference type="Proteomes" id="UP001374584">
    <property type="component" value="Unassembled WGS sequence"/>
</dbReference>
<dbReference type="EMBL" id="JAYMYR010000007">
    <property type="protein sequence ID" value="KAK7352956.1"/>
    <property type="molecule type" value="Genomic_DNA"/>
</dbReference>
<dbReference type="PROSITE" id="PS51257">
    <property type="entry name" value="PROKAR_LIPOPROTEIN"/>
    <property type="match status" value="1"/>
</dbReference>
<keyword evidence="2" id="KW-1185">Reference proteome</keyword>
<organism evidence="1 2">
    <name type="scientific">Phaseolus coccineus</name>
    <name type="common">Scarlet runner bean</name>
    <name type="synonym">Phaseolus multiflorus</name>
    <dbReference type="NCBI Taxonomy" id="3886"/>
    <lineage>
        <taxon>Eukaryota</taxon>
        <taxon>Viridiplantae</taxon>
        <taxon>Streptophyta</taxon>
        <taxon>Embryophyta</taxon>
        <taxon>Tracheophyta</taxon>
        <taxon>Spermatophyta</taxon>
        <taxon>Magnoliopsida</taxon>
        <taxon>eudicotyledons</taxon>
        <taxon>Gunneridae</taxon>
        <taxon>Pentapetalae</taxon>
        <taxon>rosids</taxon>
        <taxon>fabids</taxon>
        <taxon>Fabales</taxon>
        <taxon>Fabaceae</taxon>
        <taxon>Papilionoideae</taxon>
        <taxon>50 kb inversion clade</taxon>
        <taxon>NPAAA clade</taxon>
        <taxon>indigoferoid/millettioid clade</taxon>
        <taxon>Phaseoleae</taxon>
        <taxon>Phaseolus</taxon>
    </lineage>
</organism>
<name>A0AAN9QZF2_PHACN</name>
<sequence length="78" mass="8617">MCKYCSIPSTGLCEEKTSCMSVCPLPLMHSSYACDSLSAVVMETQLREHVPSSLIGLVHRMFIENVANLTSKVFSVQF</sequence>
<comment type="caution">
    <text evidence="1">The sequence shown here is derived from an EMBL/GenBank/DDBJ whole genome shotgun (WGS) entry which is preliminary data.</text>
</comment>